<dbReference type="RefSeq" id="WP_277193188.1">
    <property type="nucleotide sequence ID" value="NZ_JAROAV010000044.1"/>
</dbReference>
<evidence type="ECO:0000256" key="1">
    <source>
        <dbReference type="PROSITE-ProRule" id="PRU00409"/>
    </source>
</evidence>
<keyword evidence="1" id="KW-0547">Nucleotide-binding</keyword>
<evidence type="ECO:0000313" key="4">
    <source>
        <dbReference type="Proteomes" id="UP001528912"/>
    </source>
</evidence>
<dbReference type="Gene3D" id="3.30.1490.20">
    <property type="entry name" value="ATP-grasp fold, A domain"/>
    <property type="match status" value="1"/>
</dbReference>
<accession>A0ABT6CAZ9</accession>
<dbReference type="Pfam" id="PF02655">
    <property type="entry name" value="ATP-grasp_3"/>
    <property type="match status" value="1"/>
</dbReference>
<dbReference type="InterPro" id="IPR011761">
    <property type="entry name" value="ATP-grasp"/>
</dbReference>
<organism evidence="3 4">
    <name type="scientific">Luteipulveratus flavus</name>
    <dbReference type="NCBI Taxonomy" id="3031728"/>
    <lineage>
        <taxon>Bacteria</taxon>
        <taxon>Bacillati</taxon>
        <taxon>Actinomycetota</taxon>
        <taxon>Actinomycetes</taxon>
        <taxon>Micrococcales</taxon>
        <taxon>Dermacoccaceae</taxon>
        <taxon>Luteipulveratus</taxon>
    </lineage>
</organism>
<dbReference type="Gene3D" id="3.30.470.20">
    <property type="entry name" value="ATP-grasp fold, B domain"/>
    <property type="match status" value="1"/>
</dbReference>
<reference evidence="3 4" key="1">
    <citation type="submission" date="2023-03" db="EMBL/GenBank/DDBJ databases">
        <title>YIM 133296 draft genome.</title>
        <authorList>
            <person name="Xiong L."/>
        </authorList>
    </citation>
    <scope>NUCLEOTIDE SEQUENCE [LARGE SCALE GENOMIC DNA]</scope>
    <source>
        <strain evidence="3 4">YIM 133296</strain>
    </source>
</reference>
<dbReference type="Proteomes" id="UP001528912">
    <property type="component" value="Unassembled WGS sequence"/>
</dbReference>
<proteinExistence type="predicted"/>
<dbReference type="PROSITE" id="PS50975">
    <property type="entry name" value="ATP_GRASP"/>
    <property type="match status" value="1"/>
</dbReference>
<dbReference type="InterPro" id="IPR013815">
    <property type="entry name" value="ATP_grasp_subdomain_1"/>
</dbReference>
<dbReference type="EMBL" id="JAROAV010000044">
    <property type="protein sequence ID" value="MDF8265926.1"/>
    <property type="molecule type" value="Genomic_DNA"/>
</dbReference>
<feature type="domain" description="ATP-grasp" evidence="2">
    <location>
        <begin position="117"/>
        <end position="294"/>
    </location>
</feature>
<dbReference type="InterPro" id="IPR003806">
    <property type="entry name" value="ATP-grasp_PylC-type"/>
</dbReference>
<protein>
    <submittedName>
        <fullName evidence="3">ATP-grasp domain-containing protein</fullName>
    </submittedName>
</protein>
<evidence type="ECO:0000313" key="3">
    <source>
        <dbReference type="EMBL" id="MDF8265926.1"/>
    </source>
</evidence>
<sequence>MTKGTVLFVDTGRWTCFDQFGAALRRAGHRTVRITVESSRLSRFISRMAYSECIVVPHEEAIGELASLVDLAEVVDVQCTEAVLATVCDAVAGTAIPAEVREHLEWRLQHLDKLRVAQRLAAAGVPVPRSMAGVSSQEACSVLGLPMVLKTRSGFGGAGVRVTRTVEEAVAAYSELAAQDVFFEEYFPGEIMRYVACRTEQVTLQEAVLVAHRADAGSLGPATAVELVDDAEMIRIGRAVLAALGGRGLANIEAVRTVDGRYAVIDVNLRTWGSALALRSGGPDFVHAYLSTLAPTAPTTLPALPAAGGAVAVGGVFEVFPDAAVAAVDGGSVLAAAALVVGASWRYARWTGPRYVVGASALVAASLVRRGRR</sequence>
<gene>
    <name evidence="3" type="ORF">P4R38_16890</name>
</gene>
<keyword evidence="1" id="KW-0067">ATP-binding</keyword>
<dbReference type="SUPFAM" id="SSF56059">
    <property type="entry name" value="Glutathione synthetase ATP-binding domain-like"/>
    <property type="match status" value="1"/>
</dbReference>
<keyword evidence="4" id="KW-1185">Reference proteome</keyword>
<comment type="caution">
    <text evidence="3">The sequence shown here is derived from an EMBL/GenBank/DDBJ whole genome shotgun (WGS) entry which is preliminary data.</text>
</comment>
<evidence type="ECO:0000259" key="2">
    <source>
        <dbReference type="PROSITE" id="PS50975"/>
    </source>
</evidence>
<name>A0ABT6CAZ9_9MICO</name>